<evidence type="ECO:0000256" key="6">
    <source>
        <dbReference type="ARBA" id="ARBA00023242"/>
    </source>
</evidence>
<organism evidence="9 10">
    <name type="scientific">Citrus sinensis</name>
    <name type="common">Sweet orange</name>
    <name type="synonym">Citrus aurantium var. sinensis</name>
    <dbReference type="NCBI Taxonomy" id="2711"/>
    <lineage>
        <taxon>Eukaryota</taxon>
        <taxon>Viridiplantae</taxon>
        <taxon>Streptophyta</taxon>
        <taxon>Embryophyta</taxon>
        <taxon>Tracheophyta</taxon>
        <taxon>Spermatophyta</taxon>
        <taxon>Magnoliopsida</taxon>
        <taxon>eudicotyledons</taxon>
        <taxon>Gunneridae</taxon>
        <taxon>Pentapetalae</taxon>
        <taxon>rosids</taxon>
        <taxon>malvids</taxon>
        <taxon>Sapindales</taxon>
        <taxon>Rutaceae</taxon>
        <taxon>Aurantioideae</taxon>
        <taxon>Citrus</taxon>
    </lineage>
</organism>
<dbReference type="GO" id="GO:0005634">
    <property type="term" value="C:nucleus"/>
    <property type="evidence" value="ECO:0007669"/>
    <property type="project" value="UniProtKB-SubCell"/>
</dbReference>
<gene>
    <name evidence="9" type="ORF">CISIN_1g0473532mg</name>
</gene>
<name>A0A067GWR4_CITSI</name>
<evidence type="ECO:0000256" key="3">
    <source>
        <dbReference type="ARBA" id="ARBA00023015"/>
    </source>
</evidence>
<feature type="non-terminal residue" evidence="9">
    <location>
        <position position="47"/>
    </location>
</feature>
<dbReference type="SUPFAM" id="SSF46689">
    <property type="entry name" value="Homeodomain-like"/>
    <property type="match status" value="1"/>
</dbReference>
<dbReference type="PROSITE" id="PS50090">
    <property type="entry name" value="MYB_LIKE"/>
    <property type="match status" value="1"/>
</dbReference>
<dbReference type="GO" id="GO:0003677">
    <property type="term" value="F:DNA binding"/>
    <property type="evidence" value="ECO:0007669"/>
    <property type="project" value="UniProtKB-KW"/>
</dbReference>
<dbReference type="PROSITE" id="PS51294">
    <property type="entry name" value="HTH_MYB"/>
    <property type="match status" value="1"/>
</dbReference>
<dbReference type="InterPro" id="IPR001005">
    <property type="entry name" value="SANT/Myb"/>
</dbReference>
<dbReference type="CDD" id="cd00167">
    <property type="entry name" value="SANT"/>
    <property type="match status" value="1"/>
</dbReference>
<keyword evidence="10" id="KW-1185">Reference proteome</keyword>
<accession>A0A067GWR4</accession>
<evidence type="ECO:0000256" key="2">
    <source>
        <dbReference type="ARBA" id="ARBA00022737"/>
    </source>
</evidence>
<evidence type="ECO:0000256" key="5">
    <source>
        <dbReference type="ARBA" id="ARBA00023163"/>
    </source>
</evidence>
<sequence>MLTLSANCHICNQEDEIIIELVNKYGPKKWSTIAQHLPGRIGKQCRE</sequence>
<evidence type="ECO:0000313" key="10">
    <source>
        <dbReference type="Proteomes" id="UP000027120"/>
    </source>
</evidence>
<dbReference type="InterPro" id="IPR009057">
    <property type="entry name" value="Homeodomain-like_sf"/>
</dbReference>
<keyword evidence="2" id="KW-0677">Repeat</keyword>
<keyword evidence="3" id="KW-0805">Transcription regulation</keyword>
<comment type="subcellular location">
    <subcellularLocation>
        <location evidence="1">Nucleus</location>
    </subcellularLocation>
</comment>
<evidence type="ECO:0000259" key="7">
    <source>
        <dbReference type="PROSITE" id="PS50090"/>
    </source>
</evidence>
<reference evidence="9 10" key="1">
    <citation type="submission" date="2014-04" db="EMBL/GenBank/DDBJ databases">
        <authorList>
            <consortium name="International Citrus Genome Consortium"/>
            <person name="Gmitter F."/>
            <person name="Chen C."/>
            <person name="Farmerie W."/>
            <person name="Harkins T."/>
            <person name="Desany B."/>
            <person name="Mohiuddin M."/>
            <person name="Kodira C."/>
            <person name="Borodovsky M."/>
            <person name="Lomsadze A."/>
            <person name="Burns P."/>
            <person name="Jenkins J."/>
            <person name="Prochnik S."/>
            <person name="Shu S."/>
            <person name="Chapman J."/>
            <person name="Pitluck S."/>
            <person name="Schmutz J."/>
            <person name="Rokhsar D."/>
        </authorList>
    </citation>
    <scope>NUCLEOTIDE SEQUENCE</scope>
</reference>
<dbReference type="InterPro" id="IPR017930">
    <property type="entry name" value="Myb_dom"/>
</dbReference>
<dbReference type="AlphaFoldDB" id="A0A067GWR4"/>
<keyword evidence="4" id="KW-0238">DNA-binding</keyword>
<dbReference type="FunFam" id="1.10.10.60:FF:000010">
    <property type="entry name" value="Transcriptional activator Myb isoform A"/>
    <property type="match status" value="1"/>
</dbReference>
<dbReference type="Proteomes" id="UP000027120">
    <property type="component" value="Unassembled WGS sequence"/>
</dbReference>
<keyword evidence="6" id="KW-0539">Nucleus</keyword>
<dbReference type="Pfam" id="PF00249">
    <property type="entry name" value="Myb_DNA-binding"/>
    <property type="match status" value="1"/>
</dbReference>
<evidence type="ECO:0000256" key="1">
    <source>
        <dbReference type="ARBA" id="ARBA00004123"/>
    </source>
</evidence>
<dbReference type="Gene3D" id="1.10.10.60">
    <property type="entry name" value="Homeodomain-like"/>
    <property type="match status" value="1"/>
</dbReference>
<evidence type="ECO:0000313" key="9">
    <source>
        <dbReference type="EMBL" id="KDO79731.1"/>
    </source>
</evidence>
<dbReference type="EMBL" id="KK784877">
    <property type="protein sequence ID" value="KDO79731.1"/>
    <property type="molecule type" value="Genomic_DNA"/>
</dbReference>
<proteinExistence type="predicted"/>
<keyword evidence="5" id="KW-0804">Transcription</keyword>
<evidence type="ECO:0000256" key="4">
    <source>
        <dbReference type="ARBA" id="ARBA00023125"/>
    </source>
</evidence>
<feature type="domain" description="HTH myb-type" evidence="8">
    <location>
        <begin position="13"/>
        <end position="47"/>
    </location>
</feature>
<evidence type="ECO:0000259" key="8">
    <source>
        <dbReference type="PROSITE" id="PS51294"/>
    </source>
</evidence>
<dbReference type="STRING" id="2711.A0A067GWR4"/>
<protein>
    <submittedName>
        <fullName evidence="9">Uncharacterized protein</fullName>
    </submittedName>
</protein>
<feature type="domain" description="Myb-like" evidence="7">
    <location>
        <begin position="13"/>
        <end position="47"/>
    </location>
</feature>